<evidence type="ECO:0000256" key="1">
    <source>
        <dbReference type="SAM" id="MobiDB-lite"/>
    </source>
</evidence>
<evidence type="ECO:0000313" key="3">
    <source>
        <dbReference type="Proteomes" id="UP000265618"/>
    </source>
</evidence>
<evidence type="ECO:0008006" key="4">
    <source>
        <dbReference type="Google" id="ProtNLM"/>
    </source>
</evidence>
<dbReference type="Proteomes" id="UP000265618">
    <property type="component" value="Unassembled WGS sequence"/>
</dbReference>
<comment type="caution">
    <text evidence="2">The sequence shown here is derived from an EMBL/GenBank/DDBJ whole genome shotgun (WGS) entry which is preliminary data.</text>
</comment>
<dbReference type="EMBL" id="BDIP01000077">
    <property type="protein sequence ID" value="GIQ79920.1"/>
    <property type="molecule type" value="Genomic_DNA"/>
</dbReference>
<dbReference type="InterPro" id="IPR039411">
    <property type="entry name" value="NSA2_fam"/>
</dbReference>
<protein>
    <recommendedName>
        <fullName evidence="4">Ribosome biogenesis protein NSA2 homolog</fullName>
    </recommendedName>
</protein>
<feature type="region of interest" description="Disordered" evidence="1">
    <location>
        <begin position="68"/>
        <end position="87"/>
    </location>
</feature>
<dbReference type="PANTHER" id="PTHR12642">
    <property type="entry name" value="RIBOSOME BIOGENESIS PROTEIN NSA2 HOMOLOG"/>
    <property type="match status" value="1"/>
</dbReference>
<dbReference type="AlphaFoldDB" id="A0A9K3GET9"/>
<gene>
    <name evidence="2" type="ORF">KIPB_000628</name>
</gene>
<sequence>MPQGDHIELHRKRYGQKFDHAERVRKREAREVHKRSERAQAVFGLKAKRQSNERFKEKIQMKKTLAQHAERLAKKKKEKQDPGEALPAYLLDRERQERSRVLTNMLKQKRKARAGRWDVPLARVKPITEEEMFRVVKSGKRQKKGWKRMVTKPTFVGQNFTRKPAKYERFIRPAALRFRQ</sequence>
<reference evidence="2 3" key="1">
    <citation type="journal article" date="2018" name="PLoS ONE">
        <title>The draft genome of Kipferlia bialata reveals reductive genome evolution in fornicate parasites.</title>
        <authorList>
            <person name="Tanifuji G."/>
            <person name="Takabayashi S."/>
            <person name="Kume K."/>
            <person name="Takagi M."/>
            <person name="Nakayama T."/>
            <person name="Kamikawa R."/>
            <person name="Inagaki Y."/>
            <person name="Hashimoto T."/>
        </authorList>
    </citation>
    <scope>NUCLEOTIDE SEQUENCE [LARGE SCALE GENOMIC DNA]</scope>
    <source>
        <strain evidence="2">NY0173</strain>
    </source>
</reference>
<accession>A0A9K3GET9</accession>
<name>A0A9K3GET9_9EUKA</name>
<evidence type="ECO:0000313" key="2">
    <source>
        <dbReference type="EMBL" id="GIQ79920.1"/>
    </source>
</evidence>
<organism evidence="2 3">
    <name type="scientific">Kipferlia bialata</name>
    <dbReference type="NCBI Taxonomy" id="797122"/>
    <lineage>
        <taxon>Eukaryota</taxon>
        <taxon>Metamonada</taxon>
        <taxon>Carpediemonas-like organisms</taxon>
        <taxon>Kipferlia</taxon>
    </lineage>
</organism>
<feature type="compositionally biased region" description="Basic and acidic residues" evidence="1">
    <location>
        <begin position="68"/>
        <end position="82"/>
    </location>
</feature>
<dbReference type="OrthoDB" id="1847590at2759"/>
<proteinExistence type="predicted"/>
<feature type="non-terminal residue" evidence="2">
    <location>
        <position position="1"/>
    </location>
</feature>
<keyword evidence="3" id="KW-1185">Reference proteome</keyword>